<gene>
    <name evidence="2" type="ORF">CJD50_09730</name>
</gene>
<keyword evidence="1" id="KW-1133">Transmembrane helix</keyword>
<keyword evidence="1" id="KW-0812">Transmembrane</keyword>
<organism evidence="2 3">
    <name type="scientific">Hafnia paralvei</name>
    <dbReference type="NCBI Taxonomy" id="546367"/>
    <lineage>
        <taxon>Bacteria</taxon>
        <taxon>Pseudomonadati</taxon>
        <taxon>Pseudomonadota</taxon>
        <taxon>Gammaproteobacteria</taxon>
        <taxon>Enterobacterales</taxon>
        <taxon>Hafniaceae</taxon>
        <taxon>Hafnia</taxon>
    </lineage>
</organism>
<feature type="transmembrane region" description="Helical" evidence="1">
    <location>
        <begin position="36"/>
        <end position="57"/>
    </location>
</feature>
<accession>A0A2A2MCR6</accession>
<evidence type="ECO:0000313" key="2">
    <source>
        <dbReference type="EMBL" id="PAV96722.1"/>
    </source>
</evidence>
<evidence type="ECO:0000256" key="1">
    <source>
        <dbReference type="SAM" id="Phobius"/>
    </source>
</evidence>
<dbReference type="AlphaFoldDB" id="A0A2A2MCR6"/>
<reference evidence="2 3" key="1">
    <citation type="submission" date="2017-08" db="EMBL/GenBank/DDBJ databases">
        <title>Draft Genome Sequence of Hafnia alvei CITHA-6 Isolated from Raw Bovine Milk.</title>
        <authorList>
            <person name="Culligan E.P."/>
            <person name="Mcsweeney A."/>
            <person name="O'Doherty C."/>
            <person name="Gleeson E."/>
            <person name="O'Riordan D."/>
            <person name="Sleator R.D."/>
        </authorList>
    </citation>
    <scope>NUCLEOTIDE SEQUENCE [LARGE SCALE GENOMIC DNA]</scope>
    <source>
        <strain evidence="2 3">CITHA-6</strain>
    </source>
</reference>
<evidence type="ECO:0000313" key="3">
    <source>
        <dbReference type="Proteomes" id="UP000218796"/>
    </source>
</evidence>
<comment type="caution">
    <text evidence="2">The sequence shown here is derived from an EMBL/GenBank/DDBJ whole genome shotgun (WGS) entry which is preliminary data.</text>
</comment>
<dbReference type="EMBL" id="NQMS01000003">
    <property type="protein sequence ID" value="PAV96722.1"/>
    <property type="molecule type" value="Genomic_DNA"/>
</dbReference>
<feature type="transmembrane region" description="Helical" evidence="1">
    <location>
        <begin position="6"/>
        <end position="24"/>
    </location>
</feature>
<keyword evidence="3" id="KW-1185">Reference proteome</keyword>
<dbReference type="RefSeq" id="WP_039189958.1">
    <property type="nucleotide sequence ID" value="NZ_CAUFSP010000038.1"/>
</dbReference>
<keyword evidence="1" id="KW-0472">Membrane</keyword>
<sequence length="64" mass="6879">MGMIIIPGFILFCFLLILAAVLMAKLSKATTPDKKLILGLGLVLVLSVAGYIGWIGYQLFTLGH</sequence>
<dbReference type="Proteomes" id="UP000218796">
    <property type="component" value="Unassembled WGS sequence"/>
</dbReference>
<proteinExistence type="predicted"/>
<name>A0A2A2MCR6_9GAMM</name>
<protein>
    <submittedName>
        <fullName evidence="2">Uncharacterized protein</fullName>
    </submittedName>
</protein>